<dbReference type="EMBL" id="FNBP01000005">
    <property type="protein sequence ID" value="SDG19018.1"/>
    <property type="molecule type" value="Genomic_DNA"/>
</dbReference>
<dbReference type="RefSeq" id="WP_093742157.1">
    <property type="nucleotide sequence ID" value="NZ_FNBP01000005.1"/>
</dbReference>
<protein>
    <submittedName>
        <fullName evidence="1">Uncharacterized protein</fullName>
    </submittedName>
</protein>
<keyword evidence="2" id="KW-1185">Reference proteome</keyword>
<dbReference type="Proteomes" id="UP000199399">
    <property type="component" value="Unassembled WGS sequence"/>
</dbReference>
<evidence type="ECO:0000313" key="2">
    <source>
        <dbReference type="Proteomes" id="UP000199399"/>
    </source>
</evidence>
<dbReference type="AlphaFoldDB" id="A0A1G7S7Q3"/>
<accession>A0A1G7S7Q3</accession>
<proteinExistence type="predicted"/>
<reference evidence="2" key="1">
    <citation type="submission" date="2016-10" db="EMBL/GenBank/DDBJ databases">
        <authorList>
            <person name="Varghese N."/>
            <person name="Submissions S."/>
        </authorList>
    </citation>
    <scope>NUCLEOTIDE SEQUENCE [LARGE SCALE GENOMIC DNA]</scope>
    <source>
        <strain evidence="2">DSM 16477</strain>
    </source>
</reference>
<dbReference type="STRING" id="218672.SAMN04489759_105114"/>
<organism evidence="1 2">
    <name type="scientific">Sulfitobacter delicatus</name>
    <dbReference type="NCBI Taxonomy" id="218672"/>
    <lineage>
        <taxon>Bacteria</taxon>
        <taxon>Pseudomonadati</taxon>
        <taxon>Pseudomonadota</taxon>
        <taxon>Alphaproteobacteria</taxon>
        <taxon>Rhodobacterales</taxon>
        <taxon>Roseobacteraceae</taxon>
        <taxon>Sulfitobacter</taxon>
    </lineage>
</organism>
<gene>
    <name evidence="1" type="ORF">SAMN04489759_105114</name>
</gene>
<dbReference type="OrthoDB" id="9823572at2"/>
<evidence type="ECO:0000313" key="1">
    <source>
        <dbReference type="EMBL" id="SDG19018.1"/>
    </source>
</evidence>
<sequence length="168" mass="18500">MRLRTRLSEELKARLIATLPEAVETVWDHVAVVVMVEQLKFTSAGGLEGDWERRTQFEGVVRAELRADGIDSLEVEPLITYLVADPVFLNFKAEPEVDQISEKARIVLAEWRDTFRDQDVASALRFTVTGTIAAYHGPAVRPELLVGQAPDIGPGNEDAYVAPIGGDA</sequence>
<name>A0A1G7S7Q3_9RHOB</name>